<organism evidence="1 2">
    <name type="scientific">Klenkia sesuvii</name>
    <dbReference type="NCBI Taxonomy" id="3103137"/>
    <lineage>
        <taxon>Bacteria</taxon>
        <taxon>Bacillati</taxon>
        <taxon>Actinomycetota</taxon>
        <taxon>Actinomycetes</taxon>
        <taxon>Geodermatophilales</taxon>
        <taxon>Geodermatophilaceae</taxon>
        <taxon>Klenkia</taxon>
    </lineage>
</organism>
<keyword evidence="2" id="KW-1185">Reference proteome</keyword>
<gene>
    <name evidence="1" type="ORF">TEK04_01150</name>
</gene>
<sequence>MAIFLAFEKESETATEVVYRFGGAEDPTAHLVSIPRDDPSRAPMPQGISPALTQKVIGRVVLRAGREGAWPDRGRIQS</sequence>
<protein>
    <submittedName>
        <fullName evidence="1">Uncharacterized protein</fullName>
    </submittedName>
</protein>
<comment type="caution">
    <text evidence="1">The sequence shown here is derived from an EMBL/GenBank/DDBJ whole genome shotgun (WGS) entry which is preliminary data.</text>
</comment>
<name>A0ABU8DPF2_9ACTN</name>
<dbReference type="RefSeq" id="WP_336402458.1">
    <property type="nucleotide sequence ID" value="NZ_JBAPLU010000001.1"/>
</dbReference>
<dbReference type="Proteomes" id="UP001361570">
    <property type="component" value="Unassembled WGS sequence"/>
</dbReference>
<accession>A0ABU8DPF2</accession>
<dbReference type="EMBL" id="JBAPLU010000001">
    <property type="protein sequence ID" value="MEI4270316.1"/>
    <property type="molecule type" value="Genomic_DNA"/>
</dbReference>
<evidence type="ECO:0000313" key="1">
    <source>
        <dbReference type="EMBL" id="MEI4270316.1"/>
    </source>
</evidence>
<evidence type="ECO:0000313" key="2">
    <source>
        <dbReference type="Proteomes" id="UP001361570"/>
    </source>
</evidence>
<proteinExistence type="predicted"/>
<reference evidence="1 2" key="1">
    <citation type="submission" date="2024-03" db="EMBL/GenBank/DDBJ databases">
        <title>Draft genome sequence of Klenkia sp. LSe6-5.</title>
        <authorList>
            <person name="Duangmal K."/>
            <person name="Chantavorakit T."/>
        </authorList>
    </citation>
    <scope>NUCLEOTIDE SEQUENCE [LARGE SCALE GENOMIC DNA]</scope>
    <source>
        <strain evidence="1 2">LSe6-5</strain>
    </source>
</reference>